<keyword evidence="4" id="KW-0378">Hydrolase</keyword>
<evidence type="ECO:0000256" key="4">
    <source>
        <dbReference type="ARBA" id="ARBA00022801"/>
    </source>
</evidence>
<dbReference type="PANTHER" id="PTHR30255">
    <property type="entry name" value="SINGLE-STRANDED-DNA-SPECIFIC EXONUCLEASE RECJ"/>
    <property type="match status" value="1"/>
</dbReference>
<sequence length="826" mass="94087">MVKFDKVYSLYREDYSEVDTLCKELNISPLMAKVLINRGFCKVQEARNFLNTDLDSLIDPFLLKDMEQAVARIIKAIESDEKICIYGDYDADGVTSTSVLLLFLEKIGANCIYYLPNRLEEGYGLNKNAVDKISDLGVSLVITVDCGITNIEEVDYLNKKDIDVIVTDHHQCGEVLPNCVAVINPNRKDCSYPFKKLAGVGVAFKLVQGLSEKLGISIDYEQILPIVAVGTVADVMPLVGENRVIVKNGLKIVNNRQRLNIGLEALLEVSGLKNKEISSYHIGFVLGPRLNAAGRLGVASTGVEMFVSKDYEKAFTLAKELDEENKKRQEIEDGILKEAEELIKQQVDLEKDKVIVLASDKWHSGIIGICASKLTDKYFKPTILFAIEGDLARGSARSIPTLDIYDSLTKCGRLFEKFGGHKQAAGISIKTKNIEVFRKKINNIVIDSLDEEDFIPKISIDCEIGPEDINLETIMELKELEPFGIENPSPQFIYREALIDNIRSVGRDNKHLKLVLEKDNNKVDAIAFNFGKYENILEVGDSINVITTLEINEYMGMVNPQFKIRDIADIELYQSNLDKDYYYHIKKCLKLKNKQNYPDPSNLNFYPKDDRLEIIIDKLKNEDSILVLVFNYYNLQEILKAIKMEGRDIIKRTSITYNLSDKTKPNGLVILPILSEIDFKDYEKVILYDLNLNKDGLLDFMNNSKDLNIEFLFTKKDIEKNKKLMNIFSPTAEEMKVVCKTFTAMKGKGFKVEPDTYLSSINRKTNQNITRFKLDLIFEILKDMDFIDFINKDGFYFIKVLTAFNEKIDIIERAKVKYLYSLNNFS</sequence>
<dbReference type="InterPro" id="IPR051673">
    <property type="entry name" value="SSDNA_exonuclease_RecJ"/>
</dbReference>
<feature type="domain" description="DDH" evidence="6">
    <location>
        <begin position="82"/>
        <end position="231"/>
    </location>
</feature>
<dbReference type="SUPFAM" id="SSF64182">
    <property type="entry name" value="DHH phosphoesterases"/>
    <property type="match status" value="1"/>
</dbReference>
<dbReference type="GO" id="GO:0003676">
    <property type="term" value="F:nucleic acid binding"/>
    <property type="evidence" value="ECO:0007669"/>
    <property type="project" value="InterPro"/>
</dbReference>
<name>A0A844FJM1_9FIRM</name>
<evidence type="ECO:0000256" key="2">
    <source>
        <dbReference type="ARBA" id="ARBA00019841"/>
    </source>
</evidence>
<keyword evidence="5 9" id="KW-0269">Exonuclease</keyword>
<dbReference type="InterPro" id="IPR004610">
    <property type="entry name" value="RecJ"/>
</dbReference>
<dbReference type="RefSeq" id="WP_154484823.1">
    <property type="nucleotide sequence ID" value="NZ_VULR01000017.1"/>
</dbReference>
<evidence type="ECO:0000259" key="6">
    <source>
        <dbReference type="Pfam" id="PF01368"/>
    </source>
</evidence>
<dbReference type="EMBL" id="VULR01000017">
    <property type="protein sequence ID" value="MSS44150.1"/>
    <property type="molecule type" value="Genomic_DNA"/>
</dbReference>
<dbReference type="Gene3D" id="3.10.310.30">
    <property type="match status" value="1"/>
</dbReference>
<evidence type="ECO:0000256" key="5">
    <source>
        <dbReference type="ARBA" id="ARBA00022839"/>
    </source>
</evidence>
<dbReference type="OrthoDB" id="9809852at2"/>
<feature type="domain" description="RecJ OB" evidence="8">
    <location>
        <begin position="460"/>
        <end position="566"/>
    </location>
</feature>
<dbReference type="NCBIfam" id="TIGR00644">
    <property type="entry name" value="recJ"/>
    <property type="match status" value="1"/>
</dbReference>
<reference evidence="9 10" key="1">
    <citation type="submission" date="2019-08" db="EMBL/GenBank/DDBJ databases">
        <title>In-depth cultivation of the pig gut microbiome towards novel bacterial diversity and tailored functional studies.</title>
        <authorList>
            <person name="Wylensek D."/>
            <person name="Hitch T.C.A."/>
            <person name="Clavel T."/>
        </authorList>
    </citation>
    <scope>NUCLEOTIDE SEQUENCE [LARGE SCALE GENOMIC DNA]</scope>
    <source>
        <strain evidence="9 10">Med78-601-WT-4W-RMD-3</strain>
    </source>
</reference>
<organism evidence="9 10">
    <name type="scientific">Anaerosalibacter bizertensis</name>
    <dbReference type="NCBI Taxonomy" id="932217"/>
    <lineage>
        <taxon>Bacteria</taxon>
        <taxon>Bacillati</taxon>
        <taxon>Bacillota</taxon>
        <taxon>Tissierellia</taxon>
        <taxon>Tissierellales</taxon>
        <taxon>Sporanaerobacteraceae</taxon>
        <taxon>Anaerosalibacter</taxon>
    </lineage>
</organism>
<dbReference type="Pfam" id="PF02272">
    <property type="entry name" value="DHHA1"/>
    <property type="match status" value="1"/>
</dbReference>
<dbReference type="Proteomes" id="UP000462760">
    <property type="component" value="Unassembled WGS sequence"/>
</dbReference>
<comment type="caution">
    <text evidence="9">The sequence shown here is derived from an EMBL/GenBank/DDBJ whole genome shotgun (WGS) entry which is preliminary data.</text>
</comment>
<dbReference type="Gene3D" id="3.90.1640.30">
    <property type="match status" value="1"/>
</dbReference>
<evidence type="ECO:0000313" key="9">
    <source>
        <dbReference type="EMBL" id="MSS44150.1"/>
    </source>
</evidence>
<dbReference type="GO" id="GO:0008409">
    <property type="term" value="F:5'-3' exonuclease activity"/>
    <property type="evidence" value="ECO:0007669"/>
    <property type="project" value="InterPro"/>
</dbReference>
<evidence type="ECO:0000256" key="1">
    <source>
        <dbReference type="ARBA" id="ARBA00005915"/>
    </source>
</evidence>
<dbReference type="PANTHER" id="PTHR30255:SF2">
    <property type="entry name" value="SINGLE-STRANDED-DNA-SPECIFIC EXONUCLEASE RECJ"/>
    <property type="match status" value="1"/>
</dbReference>
<comment type="similarity">
    <text evidence="1">Belongs to the RecJ family.</text>
</comment>
<dbReference type="InterPro" id="IPR041122">
    <property type="entry name" value="RecJ_OB"/>
</dbReference>
<feature type="domain" description="DHHA1" evidence="7">
    <location>
        <begin position="352"/>
        <end position="445"/>
    </location>
</feature>
<dbReference type="Pfam" id="PF17768">
    <property type="entry name" value="RecJ_OB"/>
    <property type="match status" value="1"/>
</dbReference>
<dbReference type="Pfam" id="PF01368">
    <property type="entry name" value="DHH"/>
    <property type="match status" value="1"/>
</dbReference>
<evidence type="ECO:0000259" key="7">
    <source>
        <dbReference type="Pfam" id="PF02272"/>
    </source>
</evidence>
<dbReference type="InterPro" id="IPR003156">
    <property type="entry name" value="DHHA1_dom"/>
</dbReference>
<evidence type="ECO:0000259" key="8">
    <source>
        <dbReference type="Pfam" id="PF17768"/>
    </source>
</evidence>
<keyword evidence="3" id="KW-0540">Nuclease</keyword>
<accession>A0A844FJM1</accession>
<dbReference type="InterPro" id="IPR038763">
    <property type="entry name" value="DHH_sf"/>
</dbReference>
<protein>
    <recommendedName>
        <fullName evidence="2">Single-stranded-DNA-specific exonuclease RecJ</fullName>
    </recommendedName>
</protein>
<gene>
    <name evidence="9" type="primary">recJ</name>
    <name evidence="9" type="ORF">FYJ27_10570</name>
</gene>
<evidence type="ECO:0000256" key="3">
    <source>
        <dbReference type="ARBA" id="ARBA00022722"/>
    </source>
</evidence>
<dbReference type="GO" id="GO:0006310">
    <property type="term" value="P:DNA recombination"/>
    <property type="evidence" value="ECO:0007669"/>
    <property type="project" value="InterPro"/>
</dbReference>
<proteinExistence type="inferred from homology"/>
<dbReference type="GO" id="GO:0006281">
    <property type="term" value="P:DNA repair"/>
    <property type="evidence" value="ECO:0007669"/>
    <property type="project" value="InterPro"/>
</dbReference>
<dbReference type="InterPro" id="IPR001667">
    <property type="entry name" value="DDH_dom"/>
</dbReference>
<dbReference type="AlphaFoldDB" id="A0A844FJM1"/>
<evidence type="ECO:0000313" key="10">
    <source>
        <dbReference type="Proteomes" id="UP000462760"/>
    </source>
</evidence>